<keyword evidence="12" id="KW-1185">Reference proteome</keyword>
<evidence type="ECO:0000256" key="4">
    <source>
        <dbReference type="ARBA" id="ARBA00022475"/>
    </source>
</evidence>
<dbReference type="RefSeq" id="WP_380671313.1">
    <property type="nucleotide sequence ID" value="NZ_JBHTCJ010000012.1"/>
</dbReference>
<dbReference type="InterPro" id="IPR005829">
    <property type="entry name" value="Sugar_transporter_CS"/>
</dbReference>
<dbReference type="Gene3D" id="1.20.1250.20">
    <property type="entry name" value="MFS general substrate transporter like domains"/>
    <property type="match status" value="2"/>
</dbReference>
<keyword evidence="8 9" id="KW-0472">Membrane</keyword>
<comment type="subcellular location">
    <subcellularLocation>
        <location evidence="1">Cell membrane</location>
        <topology evidence="1">Multi-pass membrane protein</topology>
    </subcellularLocation>
</comment>
<evidence type="ECO:0000256" key="1">
    <source>
        <dbReference type="ARBA" id="ARBA00004651"/>
    </source>
</evidence>
<gene>
    <name evidence="11" type="ORF">ACFQRI_21200</name>
</gene>
<accession>A0ABW2LQM4</accession>
<dbReference type="PANTHER" id="PTHR43528">
    <property type="entry name" value="ALPHA-KETOGLUTARATE PERMEASE"/>
    <property type="match status" value="1"/>
</dbReference>
<dbReference type="Pfam" id="PF07690">
    <property type="entry name" value="MFS_1"/>
    <property type="match status" value="1"/>
</dbReference>
<proteinExistence type="inferred from homology"/>
<feature type="transmembrane region" description="Helical" evidence="9">
    <location>
        <begin position="293"/>
        <end position="315"/>
    </location>
</feature>
<feature type="transmembrane region" description="Helical" evidence="9">
    <location>
        <begin position="161"/>
        <end position="184"/>
    </location>
</feature>
<evidence type="ECO:0000313" key="11">
    <source>
        <dbReference type="EMBL" id="MFC7343931.1"/>
    </source>
</evidence>
<protein>
    <submittedName>
        <fullName evidence="11">MFS transporter</fullName>
    </submittedName>
</protein>
<keyword evidence="3" id="KW-0813">Transport</keyword>
<feature type="transmembrane region" description="Helical" evidence="9">
    <location>
        <begin position="27"/>
        <end position="54"/>
    </location>
</feature>
<dbReference type="InterPro" id="IPR020846">
    <property type="entry name" value="MFS_dom"/>
</dbReference>
<keyword evidence="4" id="KW-1003">Cell membrane</keyword>
<dbReference type="PROSITE" id="PS50850">
    <property type="entry name" value="MFS"/>
    <property type="match status" value="1"/>
</dbReference>
<feature type="transmembrane region" description="Helical" evidence="9">
    <location>
        <begin position="413"/>
        <end position="435"/>
    </location>
</feature>
<dbReference type="InterPro" id="IPR036259">
    <property type="entry name" value="MFS_trans_sf"/>
</dbReference>
<name>A0ABW2LQM4_9PSEU</name>
<dbReference type="Proteomes" id="UP001596504">
    <property type="component" value="Unassembled WGS sequence"/>
</dbReference>
<feature type="transmembrane region" description="Helical" evidence="9">
    <location>
        <begin position="120"/>
        <end position="140"/>
    </location>
</feature>
<comment type="caution">
    <text evidence="11">The sequence shown here is derived from an EMBL/GenBank/DDBJ whole genome shotgun (WGS) entry which is preliminary data.</text>
</comment>
<dbReference type="InterPro" id="IPR011701">
    <property type="entry name" value="MFS"/>
</dbReference>
<feature type="transmembrane region" description="Helical" evidence="9">
    <location>
        <begin position="384"/>
        <end position="407"/>
    </location>
</feature>
<dbReference type="PANTHER" id="PTHR43528:SF1">
    <property type="entry name" value="ALPHA-KETOGLUTARATE PERMEASE"/>
    <property type="match status" value="1"/>
</dbReference>
<evidence type="ECO:0000259" key="10">
    <source>
        <dbReference type="PROSITE" id="PS50850"/>
    </source>
</evidence>
<feature type="transmembrane region" description="Helical" evidence="9">
    <location>
        <begin position="322"/>
        <end position="340"/>
    </location>
</feature>
<evidence type="ECO:0000256" key="5">
    <source>
        <dbReference type="ARBA" id="ARBA00022692"/>
    </source>
</evidence>
<feature type="transmembrane region" description="Helical" evidence="9">
    <location>
        <begin position="346"/>
        <end position="363"/>
    </location>
</feature>
<evidence type="ECO:0000256" key="6">
    <source>
        <dbReference type="ARBA" id="ARBA00022847"/>
    </source>
</evidence>
<dbReference type="EMBL" id="JBHTCJ010000012">
    <property type="protein sequence ID" value="MFC7343931.1"/>
    <property type="molecule type" value="Genomic_DNA"/>
</dbReference>
<organism evidence="11 12">
    <name type="scientific">Saccharopolyspora griseoalba</name>
    <dbReference type="NCBI Taxonomy" id="1431848"/>
    <lineage>
        <taxon>Bacteria</taxon>
        <taxon>Bacillati</taxon>
        <taxon>Actinomycetota</taxon>
        <taxon>Actinomycetes</taxon>
        <taxon>Pseudonocardiales</taxon>
        <taxon>Pseudonocardiaceae</taxon>
        <taxon>Saccharopolyspora</taxon>
    </lineage>
</organism>
<reference evidence="12" key="1">
    <citation type="journal article" date="2019" name="Int. J. Syst. Evol. Microbiol.">
        <title>The Global Catalogue of Microorganisms (GCM) 10K type strain sequencing project: providing services to taxonomists for standard genome sequencing and annotation.</title>
        <authorList>
            <consortium name="The Broad Institute Genomics Platform"/>
            <consortium name="The Broad Institute Genome Sequencing Center for Infectious Disease"/>
            <person name="Wu L."/>
            <person name="Ma J."/>
        </authorList>
    </citation>
    <scope>NUCLEOTIDE SEQUENCE [LARGE SCALE GENOMIC DNA]</scope>
    <source>
        <strain evidence="12">WLHS5</strain>
    </source>
</reference>
<dbReference type="InterPro" id="IPR051084">
    <property type="entry name" value="H+-coupled_symporters"/>
</dbReference>
<feature type="transmembrane region" description="Helical" evidence="9">
    <location>
        <begin position="96"/>
        <end position="114"/>
    </location>
</feature>
<evidence type="ECO:0000256" key="9">
    <source>
        <dbReference type="SAM" id="Phobius"/>
    </source>
</evidence>
<keyword evidence="5 9" id="KW-0812">Transmembrane</keyword>
<feature type="transmembrane region" description="Helical" evidence="9">
    <location>
        <begin position="259"/>
        <end position="281"/>
    </location>
</feature>
<evidence type="ECO:0000256" key="2">
    <source>
        <dbReference type="ARBA" id="ARBA00008240"/>
    </source>
</evidence>
<feature type="transmembrane region" description="Helical" evidence="9">
    <location>
        <begin position="60"/>
        <end position="84"/>
    </location>
</feature>
<feature type="domain" description="Major facilitator superfamily (MFS) profile" evidence="10">
    <location>
        <begin position="24"/>
        <end position="440"/>
    </location>
</feature>
<feature type="transmembrane region" description="Helical" evidence="9">
    <location>
        <begin position="196"/>
        <end position="215"/>
    </location>
</feature>
<evidence type="ECO:0000256" key="7">
    <source>
        <dbReference type="ARBA" id="ARBA00022989"/>
    </source>
</evidence>
<dbReference type="SUPFAM" id="SSF103473">
    <property type="entry name" value="MFS general substrate transporter"/>
    <property type="match status" value="1"/>
</dbReference>
<keyword evidence="7 9" id="KW-1133">Transmembrane helix</keyword>
<keyword evidence="6" id="KW-0769">Symport</keyword>
<comment type="similarity">
    <text evidence="2">Belongs to the major facilitator superfamily. Metabolite:H+ Symporter (MHS) family (TC 2.A.1.6) family.</text>
</comment>
<evidence type="ECO:0000313" key="12">
    <source>
        <dbReference type="Proteomes" id="UP001596504"/>
    </source>
</evidence>
<sequence length="447" mass="46730">MSMTDVGDGPAASTATRKREAKRATAAAVFGTFVEYYDFSVYGYVAATLSTVFFPSEDPVLGLLSTLLVFGSAFLVRPLGAIYFGRLGDRRGRRTSLIACITCMGLAAGLTGLLPGYAQIGIWAPVLLVILRLLQGFSTGGEIGGAAAYIREWAPERRRSLYISFVPSVGNFGKALAAGMTALVASAVPGEVMLSWGWRIPFLLAIPLGVLVLVLRLRVEDSPEFVAAQSRQDSQRSAGAPRRPVRELFSGHRAAVAKVIAIALVQNIGTYVGTVFVAVYLSDVLGFTKASSSTIVLIAVLFAAVLIPAAGHLGARMGGKRLLIWSYAAYIVVVVPAFALMNQGSVGLAVAGLALSMVPYALCQAGTYGTIPEFFPVQVRHTGVAFGHSTGAVIGGGGGPYLATWLIDATGSTFVPAFVLVLSAALGLIVVALAVRPAAPGTSHLYR</sequence>
<evidence type="ECO:0000256" key="8">
    <source>
        <dbReference type="ARBA" id="ARBA00023136"/>
    </source>
</evidence>
<dbReference type="PROSITE" id="PS00217">
    <property type="entry name" value="SUGAR_TRANSPORT_2"/>
    <property type="match status" value="1"/>
</dbReference>
<evidence type="ECO:0000256" key="3">
    <source>
        <dbReference type="ARBA" id="ARBA00022448"/>
    </source>
</evidence>